<dbReference type="OrthoDB" id="9802815at2"/>
<dbReference type="InterPro" id="IPR005793">
    <property type="entry name" value="Formyl_trans_C"/>
</dbReference>
<evidence type="ECO:0000256" key="1">
    <source>
        <dbReference type="ARBA" id="ARBA00010699"/>
    </source>
</evidence>
<comment type="function">
    <text evidence="5">Attaches a formyl group to the free amino group of methionyl-tRNA(fMet). The formyl group appears to play a dual role in the initiator identity of N-formylmethionyl-tRNA by promoting its recognition by IF2 and preventing the misappropriation of this tRNA by the elongation apparatus.</text>
</comment>
<comment type="similarity">
    <text evidence="1 5">Belongs to the Fmt family.</text>
</comment>
<dbReference type="Gene3D" id="3.40.50.12230">
    <property type="match status" value="1"/>
</dbReference>
<dbReference type="CDD" id="cd08646">
    <property type="entry name" value="FMT_core_Met-tRNA-FMT_N"/>
    <property type="match status" value="1"/>
</dbReference>
<organism evidence="8 9">
    <name type="scientific">Clostridium innocuum</name>
    <dbReference type="NCBI Taxonomy" id="1522"/>
    <lineage>
        <taxon>Bacteria</taxon>
        <taxon>Bacillati</taxon>
        <taxon>Bacillota</taxon>
        <taxon>Clostridia</taxon>
        <taxon>Eubacteriales</taxon>
        <taxon>Clostridiaceae</taxon>
        <taxon>Clostridium</taxon>
    </lineage>
</organism>
<dbReference type="CDD" id="cd08704">
    <property type="entry name" value="Met_tRNA_FMT_C"/>
    <property type="match status" value="1"/>
</dbReference>
<keyword evidence="4 5" id="KW-0648">Protein biosynthesis</keyword>
<evidence type="ECO:0000256" key="2">
    <source>
        <dbReference type="ARBA" id="ARBA00012261"/>
    </source>
</evidence>
<name>A0A3E2W467_CLOIN</name>
<dbReference type="SUPFAM" id="SSF53328">
    <property type="entry name" value="Formyltransferase"/>
    <property type="match status" value="1"/>
</dbReference>
<dbReference type="RefSeq" id="WP_117441541.1">
    <property type="nucleotide sequence ID" value="NZ_JAJFEN010000001.1"/>
</dbReference>
<dbReference type="InterPro" id="IPR036477">
    <property type="entry name" value="Formyl_transf_N_sf"/>
</dbReference>
<dbReference type="PANTHER" id="PTHR11138:SF5">
    <property type="entry name" value="METHIONYL-TRNA FORMYLTRANSFERASE, MITOCHONDRIAL"/>
    <property type="match status" value="1"/>
</dbReference>
<evidence type="ECO:0000313" key="9">
    <source>
        <dbReference type="Proteomes" id="UP000260025"/>
    </source>
</evidence>
<evidence type="ECO:0000256" key="4">
    <source>
        <dbReference type="ARBA" id="ARBA00022917"/>
    </source>
</evidence>
<dbReference type="Proteomes" id="UP000260025">
    <property type="component" value="Unassembled WGS sequence"/>
</dbReference>
<dbReference type="EC" id="2.1.2.9" evidence="2 5"/>
<accession>A0A3E2W467</accession>
<dbReference type="EMBL" id="QVEV01000001">
    <property type="protein sequence ID" value="RGC19064.1"/>
    <property type="molecule type" value="Genomic_DNA"/>
</dbReference>
<evidence type="ECO:0000256" key="5">
    <source>
        <dbReference type="HAMAP-Rule" id="MF_00182"/>
    </source>
</evidence>
<evidence type="ECO:0000313" key="8">
    <source>
        <dbReference type="EMBL" id="RGC19064.1"/>
    </source>
</evidence>
<gene>
    <name evidence="5" type="primary">fmt</name>
    <name evidence="8" type="ORF">DXA38_00835</name>
</gene>
<protein>
    <recommendedName>
        <fullName evidence="2 5">Methionyl-tRNA formyltransferase</fullName>
        <ecNumber evidence="2 5">2.1.2.9</ecNumber>
    </recommendedName>
</protein>
<dbReference type="Pfam" id="PF00551">
    <property type="entry name" value="Formyl_trans_N"/>
    <property type="match status" value="1"/>
</dbReference>
<dbReference type="InterPro" id="IPR041711">
    <property type="entry name" value="Met-tRNA-FMT_N"/>
</dbReference>
<dbReference type="HAMAP" id="MF_00182">
    <property type="entry name" value="Formyl_trans"/>
    <property type="match status" value="1"/>
</dbReference>
<dbReference type="InterPro" id="IPR044135">
    <property type="entry name" value="Met-tRNA-FMT_C"/>
</dbReference>
<keyword evidence="3 5" id="KW-0808">Transferase</keyword>
<dbReference type="InterPro" id="IPR011034">
    <property type="entry name" value="Formyl_transferase-like_C_sf"/>
</dbReference>
<dbReference type="GO" id="GO:0004479">
    <property type="term" value="F:methionyl-tRNA formyltransferase activity"/>
    <property type="evidence" value="ECO:0007669"/>
    <property type="project" value="UniProtKB-UniRule"/>
</dbReference>
<dbReference type="SUPFAM" id="SSF50486">
    <property type="entry name" value="FMT C-terminal domain-like"/>
    <property type="match status" value="1"/>
</dbReference>
<evidence type="ECO:0000256" key="3">
    <source>
        <dbReference type="ARBA" id="ARBA00022679"/>
    </source>
</evidence>
<dbReference type="AlphaFoldDB" id="A0A3E2W467"/>
<proteinExistence type="inferred from homology"/>
<dbReference type="PANTHER" id="PTHR11138">
    <property type="entry name" value="METHIONYL-TRNA FORMYLTRANSFERASE"/>
    <property type="match status" value="1"/>
</dbReference>
<reference evidence="8 9" key="1">
    <citation type="submission" date="2018-08" db="EMBL/GenBank/DDBJ databases">
        <title>A genome reference for cultivated species of the human gut microbiota.</title>
        <authorList>
            <person name="Zou Y."/>
            <person name="Xue W."/>
            <person name="Luo G."/>
        </authorList>
    </citation>
    <scope>NUCLEOTIDE SEQUENCE [LARGE SCALE GENOMIC DNA]</scope>
    <source>
        <strain evidence="8 9">OF01-2LB</strain>
    </source>
</reference>
<dbReference type="NCBIfam" id="TIGR00460">
    <property type="entry name" value="fmt"/>
    <property type="match status" value="1"/>
</dbReference>
<comment type="catalytic activity">
    <reaction evidence="5">
        <text>L-methionyl-tRNA(fMet) + (6R)-10-formyltetrahydrofolate = N-formyl-L-methionyl-tRNA(fMet) + (6S)-5,6,7,8-tetrahydrofolate + H(+)</text>
        <dbReference type="Rhea" id="RHEA:24380"/>
        <dbReference type="Rhea" id="RHEA-COMP:9952"/>
        <dbReference type="Rhea" id="RHEA-COMP:9953"/>
        <dbReference type="ChEBI" id="CHEBI:15378"/>
        <dbReference type="ChEBI" id="CHEBI:57453"/>
        <dbReference type="ChEBI" id="CHEBI:78530"/>
        <dbReference type="ChEBI" id="CHEBI:78844"/>
        <dbReference type="ChEBI" id="CHEBI:195366"/>
        <dbReference type="EC" id="2.1.2.9"/>
    </reaction>
</comment>
<evidence type="ECO:0000259" key="7">
    <source>
        <dbReference type="Pfam" id="PF02911"/>
    </source>
</evidence>
<dbReference type="InterPro" id="IPR005794">
    <property type="entry name" value="Fmt"/>
</dbReference>
<dbReference type="GO" id="GO:0005829">
    <property type="term" value="C:cytosol"/>
    <property type="evidence" value="ECO:0007669"/>
    <property type="project" value="TreeGrafter"/>
</dbReference>
<feature type="domain" description="Formyl transferase C-terminal" evidence="7">
    <location>
        <begin position="207"/>
        <end position="303"/>
    </location>
</feature>
<feature type="domain" description="Formyl transferase N-terminal" evidence="6">
    <location>
        <begin position="7"/>
        <end position="182"/>
    </location>
</feature>
<evidence type="ECO:0000259" key="6">
    <source>
        <dbReference type="Pfam" id="PF00551"/>
    </source>
</evidence>
<feature type="binding site" evidence="5">
    <location>
        <begin position="112"/>
        <end position="115"/>
    </location>
    <ligand>
        <name>(6S)-5,6,7,8-tetrahydrofolate</name>
        <dbReference type="ChEBI" id="CHEBI:57453"/>
    </ligand>
</feature>
<sequence length="313" mass="34308">MDKKQIRILFMGTPEIAVSMLERLWSDGYEIIGVVSQPDKKVGRKQVLQMPPVKQAALAHDIPVYQPTRIRDDYEELMQLDIDLIVTCAYGQFIPSKLLEHPTYGSVNVHASLLPKLRGGAPIHKAIIEGHAESGVSIMRMVKKMDAGAVMAQSHVAIADEDTMGSLYDKLAVSGAQLLSESIPKIIDGSAVFVEQNEAEATFAYTIQKEEEHVDFSRDVESVYNHIRGLIPAPCAYVLVNGKKLKFHKVRRLSKKGNAACKEIIGMVDGGYAIACADGLILADELQLEGKAKMEAKVFFNGSGKNLIGCIVE</sequence>
<dbReference type="InterPro" id="IPR002376">
    <property type="entry name" value="Formyl_transf_N"/>
</dbReference>
<comment type="caution">
    <text evidence="8">The sequence shown here is derived from an EMBL/GenBank/DDBJ whole genome shotgun (WGS) entry which is preliminary data.</text>
</comment>
<dbReference type="Pfam" id="PF02911">
    <property type="entry name" value="Formyl_trans_C"/>
    <property type="match status" value="1"/>
</dbReference>